<dbReference type="AlphaFoldDB" id="A0A1I5Z206"/>
<feature type="domain" description="N-acetyltransferase" evidence="1">
    <location>
        <begin position="11"/>
        <end position="146"/>
    </location>
</feature>
<dbReference type="InterPro" id="IPR051531">
    <property type="entry name" value="N-acetyltransferase"/>
</dbReference>
<dbReference type="Pfam" id="PF13302">
    <property type="entry name" value="Acetyltransf_3"/>
    <property type="match status" value="1"/>
</dbReference>
<dbReference type="InterPro" id="IPR000182">
    <property type="entry name" value="GNAT_dom"/>
</dbReference>
<dbReference type="RefSeq" id="WP_093012219.1">
    <property type="nucleotide sequence ID" value="NZ_FOXV01000007.1"/>
</dbReference>
<reference evidence="3" key="1">
    <citation type="submission" date="2016-10" db="EMBL/GenBank/DDBJ databases">
        <authorList>
            <person name="Varghese N."/>
            <person name="Submissions S."/>
        </authorList>
    </citation>
    <scope>NUCLEOTIDE SEQUENCE [LARGE SCALE GENOMIC DNA]</scope>
    <source>
        <strain evidence="3">JCM 10271</strain>
    </source>
</reference>
<dbReference type="Gene3D" id="3.40.630.30">
    <property type="match status" value="1"/>
</dbReference>
<evidence type="ECO:0000313" key="3">
    <source>
        <dbReference type="Proteomes" id="UP000243106"/>
    </source>
</evidence>
<sequence>MTERVFLHTDRLVLRPLRAGDFEAYAGYYTGPRAEFVGGPISRVDAFNRFCSMIGHWQMRGFGRFAICLRGEDEGFGHAGLMQMADGALPELTWTLWTPEAEGQGYAREAGLAVRDHAFRALALPALSAIVHKSNARSARIAEALGGVADETIPTRYADERAFRFDRARLEQEGAA</sequence>
<dbReference type="PANTHER" id="PTHR43792">
    <property type="entry name" value="GNAT FAMILY, PUTATIVE (AFU_ORTHOLOGUE AFUA_3G00765)-RELATED-RELATED"/>
    <property type="match status" value="1"/>
</dbReference>
<protein>
    <submittedName>
        <fullName evidence="2">Protein N-acetyltransferase, RimJ/RimL family</fullName>
    </submittedName>
</protein>
<accession>A0A1I5Z206</accession>
<evidence type="ECO:0000259" key="1">
    <source>
        <dbReference type="Pfam" id="PF13302"/>
    </source>
</evidence>
<dbReference type="InterPro" id="IPR016181">
    <property type="entry name" value="Acyl_CoA_acyltransferase"/>
</dbReference>
<keyword evidence="2" id="KW-0808">Transferase</keyword>
<dbReference type="EMBL" id="FOXV01000007">
    <property type="protein sequence ID" value="SFQ50538.1"/>
    <property type="molecule type" value="Genomic_DNA"/>
</dbReference>
<keyword evidence="3" id="KW-1185">Reference proteome</keyword>
<dbReference type="PANTHER" id="PTHR43792:SF1">
    <property type="entry name" value="N-ACETYLTRANSFERASE DOMAIN-CONTAINING PROTEIN"/>
    <property type="match status" value="1"/>
</dbReference>
<dbReference type="STRING" id="93684.SAMN05421853_107167"/>
<organism evidence="2 3">
    <name type="scientific">Roseivivax halotolerans</name>
    <dbReference type="NCBI Taxonomy" id="93684"/>
    <lineage>
        <taxon>Bacteria</taxon>
        <taxon>Pseudomonadati</taxon>
        <taxon>Pseudomonadota</taxon>
        <taxon>Alphaproteobacteria</taxon>
        <taxon>Rhodobacterales</taxon>
        <taxon>Roseobacteraceae</taxon>
        <taxon>Roseivivax</taxon>
    </lineage>
</organism>
<proteinExistence type="predicted"/>
<dbReference type="Proteomes" id="UP000243106">
    <property type="component" value="Unassembled WGS sequence"/>
</dbReference>
<name>A0A1I5Z206_9RHOB</name>
<gene>
    <name evidence="2" type="ORF">SAMN05421853_107167</name>
</gene>
<evidence type="ECO:0000313" key="2">
    <source>
        <dbReference type="EMBL" id="SFQ50538.1"/>
    </source>
</evidence>
<dbReference type="SUPFAM" id="SSF55729">
    <property type="entry name" value="Acyl-CoA N-acyltransferases (Nat)"/>
    <property type="match status" value="1"/>
</dbReference>
<dbReference type="GO" id="GO:0016747">
    <property type="term" value="F:acyltransferase activity, transferring groups other than amino-acyl groups"/>
    <property type="evidence" value="ECO:0007669"/>
    <property type="project" value="InterPro"/>
</dbReference>